<dbReference type="EMBL" id="CAJNOJ010000018">
    <property type="protein sequence ID" value="CAF0828720.1"/>
    <property type="molecule type" value="Genomic_DNA"/>
</dbReference>
<feature type="coiled-coil region" evidence="1">
    <location>
        <begin position="101"/>
        <end position="185"/>
    </location>
</feature>
<keyword evidence="1" id="KW-0175">Coiled coil</keyword>
<protein>
    <submittedName>
        <fullName evidence="3">Uncharacterized protein</fullName>
    </submittedName>
</protein>
<reference evidence="3" key="1">
    <citation type="submission" date="2021-02" db="EMBL/GenBank/DDBJ databases">
        <authorList>
            <person name="Nowell W R."/>
        </authorList>
    </citation>
    <scope>NUCLEOTIDE SEQUENCE</scope>
</reference>
<organism evidence="3 4">
    <name type="scientific">Adineta ricciae</name>
    <name type="common">Rotifer</name>
    <dbReference type="NCBI Taxonomy" id="249248"/>
    <lineage>
        <taxon>Eukaryota</taxon>
        <taxon>Metazoa</taxon>
        <taxon>Spiralia</taxon>
        <taxon>Gnathifera</taxon>
        <taxon>Rotifera</taxon>
        <taxon>Eurotatoria</taxon>
        <taxon>Bdelloidea</taxon>
        <taxon>Adinetida</taxon>
        <taxon>Adinetidae</taxon>
        <taxon>Adineta</taxon>
    </lineage>
</organism>
<evidence type="ECO:0000256" key="2">
    <source>
        <dbReference type="SAM" id="MobiDB-lite"/>
    </source>
</evidence>
<dbReference type="AlphaFoldDB" id="A0A813UM82"/>
<proteinExistence type="predicted"/>
<name>A0A813UM82_ADIRI</name>
<feature type="region of interest" description="Disordered" evidence="2">
    <location>
        <begin position="30"/>
        <end position="50"/>
    </location>
</feature>
<evidence type="ECO:0000313" key="4">
    <source>
        <dbReference type="Proteomes" id="UP000663852"/>
    </source>
</evidence>
<evidence type="ECO:0000256" key="1">
    <source>
        <dbReference type="SAM" id="Coils"/>
    </source>
</evidence>
<feature type="region of interest" description="Disordered" evidence="2">
    <location>
        <begin position="201"/>
        <end position="223"/>
    </location>
</feature>
<dbReference type="OrthoDB" id="10013599at2759"/>
<dbReference type="Proteomes" id="UP000663852">
    <property type="component" value="Unassembled WGS sequence"/>
</dbReference>
<sequence>MSTNKLSSHYYQFVSSKFLSRSSESLAKIDSNNDLQAQKQPAKSTKMKKSQTVLNGFESKNGPSSQSLFNTTSVLRRRFSLFRIKRPQQQQQQQQSAITDASNETSNVQALQQIIDQLRHDLQMKTNELETMRQRIEKKRSSIAVSSNETIGQAMQLQTMLNARLEEMLVENDLLKKSIQELEAFALQQKLPIMRLFRRFRKPPTQSSPPPPSHSTTVHKVEI</sequence>
<evidence type="ECO:0000313" key="3">
    <source>
        <dbReference type="EMBL" id="CAF0828720.1"/>
    </source>
</evidence>
<gene>
    <name evidence="3" type="ORF">EDS130_LOCUS6227</name>
</gene>
<feature type="compositionally biased region" description="Polar residues" evidence="2">
    <location>
        <begin position="30"/>
        <end position="43"/>
    </location>
</feature>
<comment type="caution">
    <text evidence="3">The sequence shown here is derived from an EMBL/GenBank/DDBJ whole genome shotgun (WGS) entry which is preliminary data.</text>
</comment>
<accession>A0A813UM82</accession>